<feature type="domain" description="Peptidase S9A N-terminal" evidence="1">
    <location>
        <begin position="8"/>
        <end position="424"/>
    </location>
</feature>
<dbReference type="Gene3D" id="2.130.10.120">
    <property type="entry name" value="Prolyl oligopeptidase, N-terminal domain"/>
    <property type="match status" value="1"/>
</dbReference>
<gene>
    <name evidence="2" type="ORF">R1sor_013960</name>
</gene>
<protein>
    <recommendedName>
        <fullName evidence="1">Peptidase S9A N-terminal domain-containing protein</fullName>
    </recommendedName>
</protein>
<dbReference type="Pfam" id="PF02897">
    <property type="entry name" value="Peptidase_S9_N"/>
    <property type="match status" value="1"/>
</dbReference>
<dbReference type="InterPro" id="IPR036047">
    <property type="entry name" value="F-box-like_dom_sf"/>
</dbReference>
<organism evidence="2 3">
    <name type="scientific">Riccia sorocarpa</name>
    <dbReference type="NCBI Taxonomy" id="122646"/>
    <lineage>
        <taxon>Eukaryota</taxon>
        <taxon>Viridiplantae</taxon>
        <taxon>Streptophyta</taxon>
        <taxon>Embryophyta</taxon>
        <taxon>Marchantiophyta</taxon>
        <taxon>Marchantiopsida</taxon>
        <taxon>Marchantiidae</taxon>
        <taxon>Marchantiales</taxon>
        <taxon>Ricciaceae</taxon>
        <taxon>Riccia</taxon>
    </lineage>
</organism>
<evidence type="ECO:0000259" key="1">
    <source>
        <dbReference type="Pfam" id="PF02897"/>
    </source>
</evidence>
<dbReference type="EMBL" id="JBJQOH010000004">
    <property type="protein sequence ID" value="KAL3687651.1"/>
    <property type="molecule type" value="Genomic_DNA"/>
</dbReference>
<dbReference type="AlphaFoldDB" id="A0ABD3H9W9"/>
<evidence type="ECO:0000313" key="3">
    <source>
        <dbReference type="Proteomes" id="UP001633002"/>
    </source>
</evidence>
<reference evidence="2 3" key="1">
    <citation type="submission" date="2024-09" db="EMBL/GenBank/DDBJ databases">
        <title>Chromosome-scale assembly of Riccia sorocarpa.</title>
        <authorList>
            <person name="Paukszto L."/>
        </authorList>
    </citation>
    <scope>NUCLEOTIDE SEQUENCE [LARGE SCALE GENOMIC DNA]</scope>
    <source>
        <strain evidence="2">LP-2024</strain>
        <tissue evidence="2">Aerial parts of the thallus</tissue>
    </source>
</reference>
<dbReference type="PANTHER" id="PTHR31215">
    <property type="entry name" value="OS05G0510400 PROTEIN-RELATED"/>
    <property type="match status" value="1"/>
</dbReference>
<dbReference type="InterPro" id="IPR023302">
    <property type="entry name" value="Pept_S9A_N"/>
</dbReference>
<dbReference type="InterPro" id="IPR044809">
    <property type="entry name" value="AUF1-like"/>
</dbReference>
<sequence>MVTVDLKPPLAKKVRRVTKWFDQERTDSYHWFRDDARKSPEFLEYLKSEAVMSDSREFRGSLHKEMRGTIKKAGMSVPVRKGAFFYYRKDLEGKQYRQHCRRAIPGGEGPGHVDEVMETGQGAREEQILLDENVLAAKHEFYYVGTLKVSPSHKLFAVTEDFTGNEIYTIRVVNIKTRQDVGSKITGATESVVWGDDNTLYYLTRDGAQRPYKVWRHHVGSHQSSDKCLYHERDLQHWLTVGSSQSDKYLFVTSRSNMTQFVLFLDKRSPDGDLEYVMPRVNGVSISVAHTRDHFIITKRSEEVYNSELLVCPVNDRSAPVVLLPHRPSVKLQRVSTAQDHVVVQECKIGLVTLTVYTLPPAGEPILSLGVGRKVEFPEPACSVWLAESQFKSSLLRYVYSSLATPPSVYDYDMCTGRAVPKKVQAVTEHRESTLLGVFGRNWRRGSNMCAATAAIDQCDRLPDSLILLILNKVTDVKALGRCCAVSRRFNTLAPLVNNVVVKVDCVISGEENNVKGRGLLSIMRSFVGSLFKPIQALQHILGPKKTILATEISHHSPGEVLKNFKEIQTLRIELPAGELGIEEGVLLKWKAEFGSTLESCVILGAAALVKGTEGGNKAQSSGENGLMSQQDDSGLIPPSFYTDGGLKLRVVWTISSLIAASARHYLLQQIISDHPTLESLILTDANGQGMLCMSKQQLKEFRNKPPAPSTSSNRTQVPALNMKLWYAPYLELSSGTGLKGATLVDIRPTDHPVQKESEPLIVEAFEEPYRTAASILAKRRTYLLEMNSF</sequence>
<name>A0ABD3H9W9_9MARC</name>
<proteinExistence type="predicted"/>
<dbReference type="Proteomes" id="UP001633002">
    <property type="component" value="Unassembled WGS sequence"/>
</dbReference>
<dbReference type="SUPFAM" id="SSF81383">
    <property type="entry name" value="F-box domain"/>
    <property type="match status" value="1"/>
</dbReference>
<dbReference type="SUPFAM" id="SSF50993">
    <property type="entry name" value="Peptidase/esterase 'gauge' domain"/>
    <property type="match status" value="1"/>
</dbReference>
<dbReference type="CDD" id="cd09917">
    <property type="entry name" value="F-box_SF"/>
    <property type="match status" value="1"/>
</dbReference>
<keyword evidence="3" id="KW-1185">Reference proteome</keyword>
<comment type="caution">
    <text evidence="2">The sequence shown here is derived from an EMBL/GenBank/DDBJ whole genome shotgun (WGS) entry which is preliminary data.</text>
</comment>
<evidence type="ECO:0000313" key="2">
    <source>
        <dbReference type="EMBL" id="KAL3687651.1"/>
    </source>
</evidence>
<accession>A0ABD3H9W9</accession>